<name>A0ABQ9IUZ7_9CUCU</name>
<sequence>VLRKRRGKQINRKIQKWSVLSSKQEEKKTFLLTFLLWHRCNPQQDITGDTKAKILNQRAWELIDERCNMVRGKALGGTSVVNFLLHTRGNRLDFDSWANMGNYGWSYKDVLPLLHKIENCTLCRDIDKEFHGTNGYLNIEHPGYESHMVKLFLKAGRDLGIGNNDPNGNFGLATVLLRPKSKGRIFIRNSNPFPPPVIKPNYFENDGDVATMVEGIKWAISVATSKHFKKYNSYPKFHTFPRLQQIPFGTDQYWSCAVRHVSTTLGHHSGTCKMGPKNDPDAVVDPQLSVWNSRSTGVVDGSIMPNIVAGHTNAVIYMIGEKASDLIKASWEDT</sequence>
<reference evidence="4" key="1">
    <citation type="journal article" date="2023" name="Insect Mol. Biol.">
        <title>Genome sequencing provides insights into the evolution of gene families encoding plant cell wall-degrading enzymes in longhorned beetles.</title>
        <authorList>
            <person name="Shin N.R."/>
            <person name="Okamura Y."/>
            <person name="Kirsch R."/>
            <person name="Pauchet Y."/>
        </authorList>
    </citation>
    <scope>NUCLEOTIDE SEQUENCE</scope>
    <source>
        <strain evidence="4">MMC_N1</strain>
    </source>
</reference>
<dbReference type="PANTHER" id="PTHR11552:SF216">
    <property type="entry name" value="GLUCOSE-METHANOL-CHOLINE OXIDOREDUCTASE N-TERMINAL DOMAIN-CONTAINING PROTEIN"/>
    <property type="match status" value="1"/>
</dbReference>
<dbReference type="InterPro" id="IPR000172">
    <property type="entry name" value="GMC_OxRdtase_N"/>
</dbReference>
<dbReference type="Pfam" id="PF00732">
    <property type="entry name" value="GMC_oxred_N"/>
    <property type="match status" value="1"/>
</dbReference>
<dbReference type="SUPFAM" id="SSF54373">
    <property type="entry name" value="FAD-linked reductases, C-terminal domain"/>
    <property type="match status" value="1"/>
</dbReference>
<feature type="non-terminal residue" evidence="4">
    <location>
        <position position="1"/>
    </location>
</feature>
<dbReference type="Gene3D" id="3.50.50.60">
    <property type="entry name" value="FAD/NAD(P)-binding domain"/>
    <property type="match status" value="2"/>
</dbReference>
<evidence type="ECO:0000313" key="5">
    <source>
        <dbReference type="Proteomes" id="UP001162164"/>
    </source>
</evidence>
<evidence type="ECO:0000256" key="1">
    <source>
        <dbReference type="ARBA" id="ARBA00010790"/>
    </source>
</evidence>
<comment type="caution">
    <text evidence="4">The sequence shown here is derived from an EMBL/GenBank/DDBJ whole genome shotgun (WGS) entry which is preliminary data.</text>
</comment>
<evidence type="ECO:0008006" key="6">
    <source>
        <dbReference type="Google" id="ProtNLM"/>
    </source>
</evidence>
<keyword evidence="5" id="KW-1185">Reference proteome</keyword>
<dbReference type="Proteomes" id="UP001162164">
    <property type="component" value="Unassembled WGS sequence"/>
</dbReference>
<dbReference type="Gene3D" id="3.30.560.10">
    <property type="entry name" value="Glucose Oxidase, domain 3"/>
    <property type="match status" value="2"/>
</dbReference>
<organism evidence="4 5">
    <name type="scientific">Molorchus minor</name>
    <dbReference type="NCBI Taxonomy" id="1323400"/>
    <lineage>
        <taxon>Eukaryota</taxon>
        <taxon>Metazoa</taxon>
        <taxon>Ecdysozoa</taxon>
        <taxon>Arthropoda</taxon>
        <taxon>Hexapoda</taxon>
        <taxon>Insecta</taxon>
        <taxon>Pterygota</taxon>
        <taxon>Neoptera</taxon>
        <taxon>Endopterygota</taxon>
        <taxon>Coleoptera</taxon>
        <taxon>Polyphaga</taxon>
        <taxon>Cucujiformia</taxon>
        <taxon>Chrysomeloidea</taxon>
        <taxon>Cerambycidae</taxon>
        <taxon>Lamiinae</taxon>
        <taxon>Monochamini</taxon>
        <taxon>Molorchus</taxon>
    </lineage>
</organism>
<dbReference type="Pfam" id="PF05199">
    <property type="entry name" value="GMC_oxred_C"/>
    <property type="match status" value="1"/>
</dbReference>
<accession>A0ABQ9IUZ7</accession>
<protein>
    <recommendedName>
        <fullName evidence="6">Glucose dehydrogenase</fullName>
    </recommendedName>
</protein>
<comment type="similarity">
    <text evidence="1">Belongs to the GMC oxidoreductase family.</text>
</comment>
<proteinExistence type="inferred from homology"/>
<dbReference type="SUPFAM" id="SSF51905">
    <property type="entry name" value="FAD/NAD(P)-binding domain"/>
    <property type="match status" value="1"/>
</dbReference>
<evidence type="ECO:0000259" key="3">
    <source>
        <dbReference type="Pfam" id="PF05199"/>
    </source>
</evidence>
<dbReference type="EMBL" id="JAPWTJ010002498">
    <property type="protein sequence ID" value="KAJ8965923.1"/>
    <property type="molecule type" value="Genomic_DNA"/>
</dbReference>
<dbReference type="InterPro" id="IPR007867">
    <property type="entry name" value="GMC_OxRtase_C"/>
</dbReference>
<dbReference type="InterPro" id="IPR012132">
    <property type="entry name" value="GMC_OxRdtase"/>
</dbReference>
<gene>
    <name evidence="4" type="ORF">NQ317_005501</name>
</gene>
<feature type="domain" description="Glucose-methanol-choline oxidoreductase N-terminal" evidence="2">
    <location>
        <begin position="64"/>
        <end position="167"/>
    </location>
</feature>
<feature type="domain" description="Glucose-methanol-choline oxidoreductase C-terminal" evidence="3">
    <location>
        <begin position="179"/>
        <end position="320"/>
    </location>
</feature>
<dbReference type="InterPro" id="IPR036188">
    <property type="entry name" value="FAD/NAD-bd_sf"/>
</dbReference>
<evidence type="ECO:0000259" key="2">
    <source>
        <dbReference type="Pfam" id="PF00732"/>
    </source>
</evidence>
<dbReference type="PANTHER" id="PTHR11552">
    <property type="entry name" value="GLUCOSE-METHANOL-CHOLINE GMC OXIDOREDUCTASE"/>
    <property type="match status" value="1"/>
</dbReference>
<evidence type="ECO:0000313" key="4">
    <source>
        <dbReference type="EMBL" id="KAJ8965923.1"/>
    </source>
</evidence>